<comment type="similarity">
    <text evidence="1">Belongs to the prokaryotic/mitochondrial release factor family.</text>
</comment>
<comment type="caution">
    <text evidence="7">The sequence shown here is derived from an EMBL/GenBank/DDBJ whole genome shotgun (WGS) entry which is preliminary data.</text>
</comment>
<name>A0A839GJ01_9BACT</name>
<dbReference type="PROSITE" id="PS00745">
    <property type="entry name" value="RF_PROK_I"/>
    <property type="match status" value="1"/>
</dbReference>
<dbReference type="Pfam" id="PF03462">
    <property type="entry name" value="PCRF"/>
    <property type="match status" value="1"/>
</dbReference>
<protein>
    <recommendedName>
        <fullName evidence="5">Peptide chain release factor 2</fullName>
    </recommendedName>
</protein>
<dbReference type="NCBIfam" id="TIGR00020">
    <property type="entry name" value="prfB"/>
    <property type="match status" value="1"/>
</dbReference>
<dbReference type="InterPro" id="IPR005139">
    <property type="entry name" value="PCRF"/>
</dbReference>
<evidence type="ECO:0000313" key="7">
    <source>
        <dbReference type="EMBL" id="MBA9075585.1"/>
    </source>
</evidence>
<dbReference type="GO" id="GO:0016149">
    <property type="term" value="F:translation release factor activity, codon specific"/>
    <property type="evidence" value="ECO:0007669"/>
    <property type="project" value="InterPro"/>
</dbReference>
<dbReference type="Pfam" id="PF00472">
    <property type="entry name" value="RF-1"/>
    <property type="match status" value="1"/>
</dbReference>
<dbReference type="AlphaFoldDB" id="A0A839GJ01"/>
<keyword evidence="8" id="KW-1185">Reference proteome</keyword>
<evidence type="ECO:0000256" key="1">
    <source>
        <dbReference type="ARBA" id="ARBA00010835"/>
    </source>
</evidence>
<dbReference type="InterPro" id="IPR045853">
    <property type="entry name" value="Pep_chain_release_fac_I_sf"/>
</dbReference>
<keyword evidence="4" id="KW-0648">Protein biosynthesis</keyword>
<evidence type="ECO:0000256" key="5">
    <source>
        <dbReference type="NCBIfam" id="TIGR00020"/>
    </source>
</evidence>
<dbReference type="InterPro" id="IPR000352">
    <property type="entry name" value="Pep_chain_release_fac_I"/>
</dbReference>
<proteinExistence type="inferred from homology"/>
<dbReference type="Gene3D" id="3.30.160.20">
    <property type="match status" value="1"/>
</dbReference>
<dbReference type="SMART" id="SM00937">
    <property type="entry name" value="PCRF"/>
    <property type="match status" value="1"/>
</dbReference>
<evidence type="ECO:0000256" key="2">
    <source>
        <dbReference type="ARBA" id="ARBA00022481"/>
    </source>
</evidence>
<dbReference type="EMBL" id="JACJIQ010000001">
    <property type="protein sequence ID" value="MBA9075585.1"/>
    <property type="molecule type" value="Genomic_DNA"/>
</dbReference>
<evidence type="ECO:0000256" key="4">
    <source>
        <dbReference type="ARBA" id="ARBA00022917"/>
    </source>
</evidence>
<dbReference type="PANTHER" id="PTHR43116">
    <property type="entry name" value="PEPTIDE CHAIN RELEASE FACTOR 2"/>
    <property type="match status" value="1"/>
</dbReference>
<evidence type="ECO:0000313" key="8">
    <source>
        <dbReference type="Proteomes" id="UP000563094"/>
    </source>
</evidence>
<keyword evidence="2" id="KW-0488">Methylation</keyword>
<dbReference type="Proteomes" id="UP000563094">
    <property type="component" value="Unassembled WGS sequence"/>
</dbReference>
<reference evidence="7 8" key="1">
    <citation type="submission" date="2020-08" db="EMBL/GenBank/DDBJ databases">
        <title>Genomic Encyclopedia of Type Strains, Phase IV (KMG-IV): sequencing the most valuable type-strain genomes for metagenomic binning, comparative biology and taxonomic classification.</title>
        <authorList>
            <person name="Goeker M."/>
        </authorList>
    </citation>
    <scope>NUCLEOTIDE SEQUENCE [LARGE SCALE GENOMIC DNA]</scope>
    <source>
        <strain evidence="7 8">DSM 29854</strain>
    </source>
</reference>
<gene>
    <name evidence="7" type="ORF">FHS90_000282</name>
</gene>
<dbReference type="PANTHER" id="PTHR43116:SF3">
    <property type="entry name" value="CLASS I PEPTIDE CHAIN RELEASE FACTOR"/>
    <property type="match status" value="1"/>
</dbReference>
<sequence length="281" mass="32095">MFDFYKEGDVSEEDMNSEFKQTEKVVEGLEFKRMLSNEEDQLGAMLEVNSGAGGTESQDWAEMLYRMYLMWGERKGYTVKQVDFQPGDGAGIKSATLQFEGDFAYGYLKAEIGVHRLVRISPFDSGGRRHTSFASVFAYPIVDDTIDIQVNPADIEWDTFRSGGAGGQNVNKVETAVRLKHKPSGIVIACQIERSQLMNKEHAIRMLKSQLYQIEINKRNEERDKLESTKKRIDFGSQIRNYVLHPYKLVKDIRTGVERSDVQNVLDGDLDEYIKAYLMQS</sequence>
<dbReference type="SUPFAM" id="SSF75620">
    <property type="entry name" value="Release factor"/>
    <property type="match status" value="1"/>
</dbReference>
<evidence type="ECO:0000259" key="6">
    <source>
        <dbReference type="PROSITE" id="PS00745"/>
    </source>
</evidence>
<keyword evidence="3" id="KW-0963">Cytoplasm</keyword>
<organism evidence="7 8">
    <name type="scientific">Rufibacter quisquiliarum</name>
    <dbReference type="NCBI Taxonomy" id="1549639"/>
    <lineage>
        <taxon>Bacteria</taxon>
        <taxon>Pseudomonadati</taxon>
        <taxon>Bacteroidota</taxon>
        <taxon>Cytophagia</taxon>
        <taxon>Cytophagales</taxon>
        <taxon>Hymenobacteraceae</taxon>
        <taxon>Rufibacter</taxon>
    </lineage>
</organism>
<dbReference type="GO" id="GO:0005737">
    <property type="term" value="C:cytoplasm"/>
    <property type="evidence" value="ECO:0007669"/>
    <property type="project" value="InterPro"/>
</dbReference>
<dbReference type="Gene3D" id="3.30.70.1660">
    <property type="match status" value="1"/>
</dbReference>
<dbReference type="FunFam" id="3.30.160.20:FF:000040">
    <property type="entry name" value="Peptide chain release factor 2"/>
    <property type="match status" value="1"/>
</dbReference>
<accession>A0A839GJ01</accession>
<feature type="domain" description="Prokaryotic-type class I peptide chain release factors" evidence="6">
    <location>
        <begin position="161"/>
        <end position="177"/>
    </location>
</feature>
<dbReference type="InterPro" id="IPR004374">
    <property type="entry name" value="PrfB"/>
</dbReference>
<evidence type="ECO:0000256" key="3">
    <source>
        <dbReference type="ARBA" id="ARBA00022490"/>
    </source>
</evidence>